<sequence length="72" mass="7704">MNSIRENSALSRMTPRERKALEGLAIEAGQSAELLAQEMAAAFMRLVLDAPAALPSRPLMGLVQRAGRGVGR</sequence>
<gene>
    <name evidence="1" type="ORF">PSM7751_03700</name>
</gene>
<accession>A0A1X7A4D5</accession>
<reference evidence="2" key="1">
    <citation type="submission" date="2017-03" db="EMBL/GenBank/DDBJ databases">
        <authorList>
            <person name="Rodrigo-Torres L."/>
            <person name="Arahal R.D."/>
            <person name="Lucena T."/>
        </authorList>
    </citation>
    <scope>NUCLEOTIDE SEQUENCE [LARGE SCALE GENOMIC DNA]</scope>
    <source>
        <strain evidence="2">CECT 7751</strain>
    </source>
</reference>
<dbReference type="EMBL" id="FWFN01000009">
    <property type="protein sequence ID" value="SLN70197.1"/>
    <property type="molecule type" value="Genomic_DNA"/>
</dbReference>
<evidence type="ECO:0000313" key="2">
    <source>
        <dbReference type="Proteomes" id="UP000193963"/>
    </source>
</evidence>
<dbReference type="RefSeq" id="WP_085889728.1">
    <property type="nucleotide sequence ID" value="NZ_FWFN01000009.1"/>
</dbReference>
<keyword evidence="2" id="KW-1185">Reference proteome</keyword>
<proteinExistence type="predicted"/>
<dbReference type="AlphaFoldDB" id="A0A1X7A4D5"/>
<evidence type="ECO:0000313" key="1">
    <source>
        <dbReference type="EMBL" id="SLN70197.1"/>
    </source>
</evidence>
<protein>
    <submittedName>
        <fullName evidence="1">Uncharacterized protein</fullName>
    </submittedName>
</protein>
<dbReference type="OrthoDB" id="9949829at2"/>
<dbReference type="Proteomes" id="UP000193963">
    <property type="component" value="Unassembled WGS sequence"/>
</dbReference>
<name>A0A1X7A4D5_9RHOB</name>
<organism evidence="1 2">
    <name type="scientific">Pseudooceanicola marinus</name>
    <dbReference type="NCBI Taxonomy" id="396013"/>
    <lineage>
        <taxon>Bacteria</taxon>
        <taxon>Pseudomonadati</taxon>
        <taxon>Pseudomonadota</taxon>
        <taxon>Alphaproteobacteria</taxon>
        <taxon>Rhodobacterales</taxon>
        <taxon>Paracoccaceae</taxon>
        <taxon>Pseudooceanicola</taxon>
    </lineage>
</organism>